<dbReference type="Pfam" id="PF22893">
    <property type="entry name" value="ULD_2"/>
    <property type="match status" value="1"/>
</dbReference>
<feature type="non-terminal residue" evidence="2">
    <location>
        <position position="69"/>
    </location>
</feature>
<gene>
    <name evidence="2" type="ORF">K452DRAFT_194906</name>
</gene>
<dbReference type="Proteomes" id="UP000799438">
    <property type="component" value="Unassembled WGS sequence"/>
</dbReference>
<dbReference type="OrthoDB" id="3045089at2759"/>
<dbReference type="GeneID" id="54293423"/>
<organism evidence="2 3">
    <name type="scientific">Aplosporella prunicola CBS 121167</name>
    <dbReference type="NCBI Taxonomy" id="1176127"/>
    <lineage>
        <taxon>Eukaryota</taxon>
        <taxon>Fungi</taxon>
        <taxon>Dikarya</taxon>
        <taxon>Ascomycota</taxon>
        <taxon>Pezizomycotina</taxon>
        <taxon>Dothideomycetes</taxon>
        <taxon>Dothideomycetes incertae sedis</taxon>
        <taxon>Botryosphaeriales</taxon>
        <taxon>Aplosporellaceae</taxon>
        <taxon>Aplosporella</taxon>
    </lineage>
</organism>
<evidence type="ECO:0000313" key="2">
    <source>
        <dbReference type="EMBL" id="KAF2142206.1"/>
    </source>
</evidence>
<keyword evidence="3" id="KW-1185">Reference proteome</keyword>
<evidence type="ECO:0000313" key="3">
    <source>
        <dbReference type="Proteomes" id="UP000799438"/>
    </source>
</evidence>
<accession>A0A6A6BDR3</accession>
<dbReference type="InterPro" id="IPR054464">
    <property type="entry name" value="ULD_fung"/>
</dbReference>
<feature type="non-terminal residue" evidence="2">
    <location>
        <position position="1"/>
    </location>
</feature>
<evidence type="ECO:0000259" key="1">
    <source>
        <dbReference type="Pfam" id="PF22893"/>
    </source>
</evidence>
<dbReference type="AlphaFoldDB" id="A0A6A6BDR3"/>
<sequence>IKFKDAVGRKFSFPWNFCKTWKQGMEDLIKQAFLHVDVIGREVHEGHYDLVGPDGEIILPQIWETVIQP</sequence>
<protein>
    <recommendedName>
        <fullName evidence="1">Ubiquitin-like domain-containing protein</fullName>
    </recommendedName>
</protein>
<proteinExistence type="predicted"/>
<name>A0A6A6BDR3_9PEZI</name>
<feature type="domain" description="Ubiquitin-like" evidence="1">
    <location>
        <begin position="1"/>
        <end position="69"/>
    </location>
</feature>
<reference evidence="2" key="1">
    <citation type="journal article" date="2020" name="Stud. Mycol.">
        <title>101 Dothideomycetes genomes: a test case for predicting lifestyles and emergence of pathogens.</title>
        <authorList>
            <person name="Haridas S."/>
            <person name="Albert R."/>
            <person name="Binder M."/>
            <person name="Bloem J."/>
            <person name="Labutti K."/>
            <person name="Salamov A."/>
            <person name="Andreopoulos B."/>
            <person name="Baker S."/>
            <person name="Barry K."/>
            <person name="Bills G."/>
            <person name="Bluhm B."/>
            <person name="Cannon C."/>
            <person name="Castanera R."/>
            <person name="Culley D."/>
            <person name="Daum C."/>
            <person name="Ezra D."/>
            <person name="Gonzalez J."/>
            <person name="Henrissat B."/>
            <person name="Kuo A."/>
            <person name="Liang C."/>
            <person name="Lipzen A."/>
            <person name="Lutzoni F."/>
            <person name="Magnuson J."/>
            <person name="Mondo S."/>
            <person name="Nolan M."/>
            <person name="Ohm R."/>
            <person name="Pangilinan J."/>
            <person name="Park H.-J."/>
            <person name="Ramirez L."/>
            <person name="Alfaro M."/>
            <person name="Sun H."/>
            <person name="Tritt A."/>
            <person name="Yoshinaga Y."/>
            <person name="Zwiers L.-H."/>
            <person name="Turgeon B."/>
            <person name="Goodwin S."/>
            <person name="Spatafora J."/>
            <person name="Crous P."/>
            <person name="Grigoriev I."/>
        </authorList>
    </citation>
    <scope>NUCLEOTIDE SEQUENCE</scope>
    <source>
        <strain evidence="2">CBS 121167</strain>
    </source>
</reference>
<dbReference type="RefSeq" id="XP_033397918.1">
    <property type="nucleotide sequence ID" value="XM_033535927.1"/>
</dbReference>
<dbReference type="EMBL" id="ML995485">
    <property type="protein sequence ID" value="KAF2142206.1"/>
    <property type="molecule type" value="Genomic_DNA"/>
</dbReference>